<keyword evidence="2" id="KW-0808">Transferase</keyword>
<dbReference type="CDD" id="cd04301">
    <property type="entry name" value="NAT_SF"/>
    <property type="match status" value="1"/>
</dbReference>
<dbReference type="RefSeq" id="WP_133800632.1">
    <property type="nucleotide sequence ID" value="NZ_SNWQ01000006.1"/>
</dbReference>
<dbReference type="InterPro" id="IPR016181">
    <property type="entry name" value="Acyl_CoA_acyltransferase"/>
</dbReference>
<dbReference type="PROSITE" id="PS51186">
    <property type="entry name" value="GNAT"/>
    <property type="match status" value="1"/>
</dbReference>
<reference evidence="2 3" key="1">
    <citation type="submission" date="2019-03" db="EMBL/GenBank/DDBJ databases">
        <title>Genomic Encyclopedia of Type Strains, Phase III (KMG-III): the genomes of soil and plant-associated and newly described type strains.</title>
        <authorList>
            <person name="Whitman W."/>
        </authorList>
    </citation>
    <scope>NUCLEOTIDE SEQUENCE [LARGE SCALE GENOMIC DNA]</scope>
    <source>
        <strain evidence="2 3">VKM Ac-2527</strain>
    </source>
</reference>
<organism evidence="2 3">
    <name type="scientific">Kribbella caucasensis</name>
    <dbReference type="NCBI Taxonomy" id="2512215"/>
    <lineage>
        <taxon>Bacteria</taxon>
        <taxon>Bacillati</taxon>
        <taxon>Actinomycetota</taxon>
        <taxon>Actinomycetes</taxon>
        <taxon>Propionibacteriales</taxon>
        <taxon>Kribbellaceae</taxon>
        <taxon>Kribbella</taxon>
    </lineage>
</organism>
<dbReference type="InterPro" id="IPR050276">
    <property type="entry name" value="MshD_Acetyltransferase"/>
</dbReference>
<dbReference type="OrthoDB" id="529907at2"/>
<gene>
    <name evidence="2" type="ORF">EV643_106222</name>
</gene>
<proteinExistence type="predicted"/>
<dbReference type="AlphaFoldDB" id="A0A4R6KFA8"/>
<name>A0A4R6KFA8_9ACTN</name>
<dbReference type="PANTHER" id="PTHR43617">
    <property type="entry name" value="L-AMINO ACID N-ACETYLTRANSFERASE"/>
    <property type="match status" value="1"/>
</dbReference>
<evidence type="ECO:0000259" key="1">
    <source>
        <dbReference type="PROSITE" id="PS51186"/>
    </source>
</evidence>
<evidence type="ECO:0000313" key="2">
    <source>
        <dbReference type="EMBL" id="TDO49253.1"/>
    </source>
</evidence>
<feature type="domain" description="N-acetyltransferase" evidence="1">
    <location>
        <begin position="3"/>
        <end position="148"/>
    </location>
</feature>
<dbReference type="Gene3D" id="3.40.630.30">
    <property type="match status" value="1"/>
</dbReference>
<dbReference type="Pfam" id="PF00583">
    <property type="entry name" value="Acetyltransf_1"/>
    <property type="match status" value="1"/>
</dbReference>
<protein>
    <submittedName>
        <fullName evidence="2">Ribosomal-protein-alanine N-acetyltransferase</fullName>
    </submittedName>
</protein>
<dbReference type="InterPro" id="IPR000182">
    <property type="entry name" value="GNAT_dom"/>
</dbReference>
<keyword evidence="3" id="KW-1185">Reference proteome</keyword>
<dbReference type="GO" id="GO:0008999">
    <property type="term" value="F:protein-N-terminal-alanine acetyltransferase activity"/>
    <property type="evidence" value="ECO:0007669"/>
    <property type="project" value="TreeGrafter"/>
</dbReference>
<accession>A0A4R6KFA8</accession>
<evidence type="ECO:0000313" key="3">
    <source>
        <dbReference type="Proteomes" id="UP000295388"/>
    </source>
</evidence>
<dbReference type="PANTHER" id="PTHR43617:SF35">
    <property type="entry name" value="[RIBOSOMAL PROTEIN BS18]-ALANINE N-ACETYLTRANSFERASE"/>
    <property type="match status" value="1"/>
</dbReference>
<dbReference type="Proteomes" id="UP000295388">
    <property type="component" value="Unassembled WGS sequence"/>
</dbReference>
<sequence>MRPAIRPAVAADLESVVSLDALCFKSSSGAWSAVSWADEFSRSDRVVLVADEGAVVGYVVLLVPPFAEDPVELLRIAVTPAERRTGIASQLMSAALSVCAGRDILLEVAAGNFAAVKLYQGYGFGEISRRAGYYAGGEDAVIMRRQEKDND</sequence>
<dbReference type="EMBL" id="SNWQ01000006">
    <property type="protein sequence ID" value="TDO49253.1"/>
    <property type="molecule type" value="Genomic_DNA"/>
</dbReference>
<dbReference type="SUPFAM" id="SSF55729">
    <property type="entry name" value="Acyl-CoA N-acyltransferases (Nat)"/>
    <property type="match status" value="1"/>
</dbReference>
<comment type="caution">
    <text evidence="2">The sequence shown here is derived from an EMBL/GenBank/DDBJ whole genome shotgun (WGS) entry which is preliminary data.</text>
</comment>